<keyword evidence="2" id="KW-1185">Reference proteome</keyword>
<evidence type="ECO:0000313" key="2">
    <source>
        <dbReference type="Proteomes" id="UP000001231"/>
    </source>
</evidence>
<dbReference type="RefSeq" id="WP_015780933.1">
    <property type="nucleotide sequence ID" value="NC_013166.1"/>
</dbReference>
<organism evidence="1 2">
    <name type="scientific">Kangiella koreensis (strain DSM 16069 / JCM 12317 / KCTC 12182 / SW-125)</name>
    <dbReference type="NCBI Taxonomy" id="523791"/>
    <lineage>
        <taxon>Bacteria</taxon>
        <taxon>Pseudomonadati</taxon>
        <taxon>Pseudomonadota</taxon>
        <taxon>Gammaproteobacteria</taxon>
        <taxon>Kangiellales</taxon>
        <taxon>Kangiellaceae</taxon>
        <taxon>Kangiella</taxon>
    </lineage>
</organism>
<reference evidence="1 2" key="1">
    <citation type="journal article" date="2009" name="Stand. Genomic Sci.">
        <title>Complete genome sequence of Kangiella koreensis type strain (SW-125).</title>
        <authorList>
            <person name="Han C."/>
            <person name="Sikorski J."/>
            <person name="Lapidus A."/>
            <person name="Nolan M."/>
            <person name="Glavina Del Rio T."/>
            <person name="Tice H."/>
            <person name="Cheng J.F."/>
            <person name="Lucas S."/>
            <person name="Chen F."/>
            <person name="Copeland A."/>
            <person name="Ivanova N."/>
            <person name="Mavromatis K."/>
            <person name="Ovchinnikova G."/>
            <person name="Pati A."/>
            <person name="Bruce D."/>
            <person name="Goodwin L."/>
            <person name="Pitluck S."/>
            <person name="Chen A."/>
            <person name="Palaniappan K."/>
            <person name="Land M."/>
            <person name="Hauser L."/>
            <person name="Chang Y.J."/>
            <person name="Jeffries C.D."/>
            <person name="Chain P."/>
            <person name="Saunders E."/>
            <person name="Brettin T."/>
            <person name="Goker M."/>
            <person name="Tindall B.J."/>
            <person name="Bristow J."/>
            <person name="Eisen J.A."/>
            <person name="Markowitz V."/>
            <person name="Hugenholtz P."/>
            <person name="Kyrpides N.C."/>
            <person name="Klenk H.P."/>
            <person name="Detter J.C."/>
        </authorList>
    </citation>
    <scope>NUCLEOTIDE SEQUENCE [LARGE SCALE GENOMIC DNA]</scope>
    <source>
        <strain evidence="2">DSM 16069 / KCTC 12182 / SW-125</strain>
    </source>
</reference>
<evidence type="ECO:0000313" key="1">
    <source>
        <dbReference type="EMBL" id="ACV27328.1"/>
    </source>
</evidence>
<dbReference type="InParanoid" id="C7R6A0"/>
<evidence type="ECO:0008006" key="3">
    <source>
        <dbReference type="Google" id="ProtNLM"/>
    </source>
</evidence>
<dbReference type="KEGG" id="kko:Kkor_1918"/>
<protein>
    <recommendedName>
        <fullName evidence="3">Lipoprotein</fullName>
    </recommendedName>
</protein>
<dbReference type="Proteomes" id="UP000001231">
    <property type="component" value="Chromosome"/>
</dbReference>
<dbReference type="EMBL" id="CP001707">
    <property type="protein sequence ID" value="ACV27328.1"/>
    <property type="molecule type" value="Genomic_DNA"/>
</dbReference>
<name>C7R6A0_KANKD</name>
<dbReference type="PROSITE" id="PS51257">
    <property type="entry name" value="PROKAR_LIPOPROTEIN"/>
    <property type="match status" value="1"/>
</dbReference>
<gene>
    <name evidence="1" type="ordered locus">Kkor_1918</name>
</gene>
<dbReference type="AlphaFoldDB" id="C7R6A0"/>
<dbReference type="STRING" id="523791.Kkor_1918"/>
<proteinExistence type="predicted"/>
<dbReference type="HOGENOM" id="CLU_2825360_0_0_6"/>
<accession>C7R6A0</accession>
<sequence>MTASLKTISAVFLVVLLSACSDYSTYNECYAYKIEQGKSDMIASLDCEREVRQKKIKCDNSFCLAM</sequence>